<name>A0ACC2N532_9HYME</name>
<evidence type="ECO:0000313" key="2">
    <source>
        <dbReference type="Proteomes" id="UP001239111"/>
    </source>
</evidence>
<accession>A0ACC2N532</accession>
<evidence type="ECO:0000313" key="1">
    <source>
        <dbReference type="EMBL" id="KAJ8666290.1"/>
    </source>
</evidence>
<dbReference type="Proteomes" id="UP001239111">
    <property type="component" value="Chromosome 4"/>
</dbReference>
<gene>
    <name evidence="1" type="ORF">QAD02_007952</name>
</gene>
<comment type="caution">
    <text evidence="1">The sequence shown here is derived from an EMBL/GenBank/DDBJ whole genome shotgun (WGS) entry which is preliminary data.</text>
</comment>
<reference evidence="1" key="1">
    <citation type="submission" date="2023-04" db="EMBL/GenBank/DDBJ databases">
        <title>A chromosome-level genome assembly of the parasitoid wasp Eretmocerus hayati.</title>
        <authorList>
            <person name="Zhong Y."/>
            <person name="Liu S."/>
            <person name="Liu Y."/>
        </authorList>
    </citation>
    <scope>NUCLEOTIDE SEQUENCE</scope>
    <source>
        <strain evidence="1">ZJU_SS_LIU_2023</strain>
    </source>
</reference>
<organism evidence="1 2">
    <name type="scientific">Eretmocerus hayati</name>
    <dbReference type="NCBI Taxonomy" id="131215"/>
    <lineage>
        <taxon>Eukaryota</taxon>
        <taxon>Metazoa</taxon>
        <taxon>Ecdysozoa</taxon>
        <taxon>Arthropoda</taxon>
        <taxon>Hexapoda</taxon>
        <taxon>Insecta</taxon>
        <taxon>Pterygota</taxon>
        <taxon>Neoptera</taxon>
        <taxon>Endopterygota</taxon>
        <taxon>Hymenoptera</taxon>
        <taxon>Apocrita</taxon>
        <taxon>Proctotrupomorpha</taxon>
        <taxon>Chalcidoidea</taxon>
        <taxon>Aphelinidae</taxon>
        <taxon>Aphelininae</taxon>
        <taxon>Eretmocerus</taxon>
    </lineage>
</organism>
<dbReference type="EMBL" id="CM056744">
    <property type="protein sequence ID" value="KAJ8666290.1"/>
    <property type="molecule type" value="Genomic_DNA"/>
</dbReference>
<keyword evidence="2" id="KW-1185">Reference proteome</keyword>
<proteinExistence type="predicted"/>
<sequence length="588" mass="66429">MESSLRSGDMEDRNLQNYGQGSSEMQISAHPFYAQKHHSQFPPYALTYSSPSDPNYAFNQAYHPQSEASMYGQQKSQHHQAPVYNQQNSSHCQDTVYDQLNSYHSQTPLYNQPNSSHDKAQDYSGKKDTSRELSYFDDSEKSFDSSSEILDISNSKPQQSTNNSNNSMSSVECSTNNHPQSSSPQNGPVVKITDVASGPLNTTGDERKENQANDSQPKERDLSQNYVYRILSRSLYGKIELHKQKQLEVEAAELKARMESQQSELVDNLDGEVEDVTVSTLQSIAYFKTNKTIDANLITEWNGNRDAIIQFFRKNSILSIFSEFLFLSEENGYERLVDDYDSQRQVQVGLIQKWPSVASVVLAIAKRAASKGSRHKKDLRQIVSGNIAPGAKKQDHIQNIALISLPHILGSVTCKVVPNSKDSWKASVAQAQECFILHIEDHLKEKEELPKRTKALKALFTKHDLPLNPYVVAVGKLDAIKHCYVVLEDFRYRIEGPKSLVKSVDICYKCTYTLQKQPPRPSSLAWQFLRQHIYGDPGDIGNSVTQLISNIGYRKLRPAPAPPKKRKKPQHNSLQKEKKKSSKTQLEA</sequence>
<protein>
    <submittedName>
        <fullName evidence="1">Uncharacterized protein</fullName>
    </submittedName>
</protein>